<dbReference type="InterPro" id="IPR008930">
    <property type="entry name" value="Terpenoid_cyclase/PrenylTrfase"/>
</dbReference>
<accession>A0A5F2EUC7</accession>
<dbReference type="OrthoDB" id="4842970at2"/>
<evidence type="ECO:0000313" key="2">
    <source>
        <dbReference type="Proteomes" id="UP000244384"/>
    </source>
</evidence>
<dbReference type="SUPFAM" id="SSF48239">
    <property type="entry name" value="Terpenoid cyclases/Protein prenyltransferases"/>
    <property type="match status" value="1"/>
</dbReference>
<evidence type="ECO:0000313" key="1">
    <source>
        <dbReference type="EMBL" id="AWB93657.1"/>
    </source>
</evidence>
<reference evidence="2" key="1">
    <citation type="submission" date="2018-01" db="EMBL/GenBank/DDBJ databases">
        <authorList>
            <person name="Li J."/>
        </authorList>
    </citation>
    <scope>NUCLEOTIDE SEQUENCE [LARGE SCALE GENOMIC DNA]</scope>
    <source>
        <strain evidence="2">592</strain>
    </source>
</reference>
<dbReference type="Proteomes" id="UP000244384">
    <property type="component" value="Chromosome"/>
</dbReference>
<accession>A0A2S0WQR7</accession>
<organism evidence="1 2">
    <name type="scientific">Aeromicrobium chenweiae</name>
    <dbReference type="NCBI Taxonomy" id="2079793"/>
    <lineage>
        <taxon>Bacteria</taxon>
        <taxon>Bacillati</taxon>
        <taxon>Actinomycetota</taxon>
        <taxon>Actinomycetes</taxon>
        <taxon>Propionibacteriales</taxon>
        <taxon>Nocardioidaceae</taxon>
        <taxon>Aeromicrobium</taxon>
    </lineage>
</organism>
<sequence>MKSTILRRLAVLAIAPALVACSSSDGKSAEKDTGPNAPQRAAVVWLSDQRGDDDLFTSHFTDVETGDVTPFVDYGLNLDLYAALTDLGDPKTAEKVYRATLAHADDYTDPPGGTRYAGALAKLAAMVQAHGDDANAVGSRHLIDELEALVVPTGAETGRAKDAPDGKFQSTSVLNQAWTVQALATAKSDDADAAVGFLLKQQCDDGSFREDMASKPCTDGPGSVDGTAFAIQSLQVAADQGSSGLDDDIDEAAEWLVRTQADDGSFSDAGGPNSNSTGQAAAALALTGHQRPARRAATWLAGLQVDGGPEKGAIAVNAADLSAAAGTTVAKADRDRYVRASVQAVLGLDALPAGPTTGSR</sequence>
<dbReference type="KEGG" id="aez:C3E78_16355"/>
<gene>
    <name evidence="1" type="ORF">C3E78_16355</name>
</gene>
<dbReference type="Gene3D" id="1.50.10.20">
    <property type="match status" value="1"/>
</dbReference>
<keyword evidence="2" id="KW-1185">Reference proteome</keyword>
<dbReference type="PROSITE" id="PS51257">
    <property type="entry name" value="PROKAR_LIPOPROTEIN"/>
    <property type="match status" value="1"/>
</dbReference>
<dbReference type="AlphaFoldDB" id="A0A2S0WQR7"/>
<dbReference type="EMBL" id="CP026952">
    <property type="protein sequence ID" value="AWB93657.1"/>
    <property type="molecule type" value="Genomic_DNA"/>
</dbReference>
<dbReference type="CDD" id="cd00688">
    <property type="entry name" value="ISOPREN_C2_like"/>
    <property type="match status" value="1"/>
</dbReference>
<protein>
    <submittedName>
        <fullName evidence="1">Uncharacterized protein</fullName>
    </submittedName>
</protein>
<dbReference type="RefSeq" id="WP_108580231.1">
    <property type="nucleotide sequence ID" value="NZ_CP026952.1"/>
</dbReference>
<name>A0A2S0WQR7_9ACTN</name>
<proteinExistence type="predicted"/>